<gene>
    <name evidence="1" type="ORF">F511_37319</name>
</gene>
<accession>A0A2Z7D4R1</accession>
<sequence>MTSSVTSSYSADGLRDQTQESADSAGRLCIDYSAVARTSRKLCIFSRLGSQAQRIEEITKRSSRSDKPAAKKLTIYESWMSTAEINSNGESDKNPAKEKDTISHTVEAVVHLRSLGVLTAAGCGIGSVHAVVRSNLLVEPSEVEEGEM</sequence>
<dbReference type="EMBL" id="KQ989602">
    <property type="protein sequence ID" value="KZV54120.1"/>
    <property type="molecule type" value="Genomic_DNA"/>
</dbReference>
<keyword evidence="2" id="KW-1185">Reference proteome</keyword>
<name>A0A2Z7D4R1_9LAMI</name>
<organism evidence="1 2">
    <name type="scientific">Dorcoceras hygrometricum</name>
    <dbReference type="NCBI Taxonomy" id="472368"/>
    <lineage>
        <taxon>Eukaryota</taxon>
        <taxon>Viridiplantae</taxon>
        <taxon>Streptophyta</taxon>
        <taxon>Embryophyta</taxon>
        <taxon>Tracheophyta</taxon>
        <taxon>Spermatophyta</taxon>
        <taxon>Magnoliopsida</taxon>
        <taxon>eudicotyledons</taxon>
        <taxon>Gunneridae</taxon>
        <taxon>Pentapetalae</taxon>
        <taxon>asterids</taxon>
        <taxon>lamiids</taxon>
        <taxon>Lamiales</taxon>
        <taxon>Gesneriaceae</taxon>
        <taxon>Didymocarpoideae</taxon>
        <taxon>Trichosporeae</taxon>
        <taxon>Loxocarpinae</taxon>
        <taxon>Dorcoceras</taxon>
    </lineage>
</organism>
<dbReference type="AlphaFoldDB" id="A0A2Z7D4R1"/>
<dbReference type="Proteomes" id="UP000250235">
    <property type="component" value="Unassembled WGS sequence"/>
</dbReference>
<reference evidence="1 2" key="1">
    <citation type="journal article" date="2015" name="Proc. Natl. Acad. Sci. U.S.A.">
        <title>The resurrection genome of Boea hygrometrica: A blueprint for survival of dehydration.</title>
        <authorList>
            <person name="Xiao L."/>
            <person name="Yang G."/>
            <person name="Zhang L."/>
            <person name="Yang X."/>
            <person name="Zhao S."/>
            <person name="Ji Z."/>
            <person name="Zhou Q."/>
            <person name="Hu M."/>
            <person name="Wang Y."/>
            <person name="Chen M."/>
            <person name="Xu Y."/>
            <person name="Jin H."/>
            <person name="Xiao X."/>
            <person name="Hu G."/>
            <person name="Bao F."/>
            <person name="Hu Y."/>
            <person name="Wan P."/>
            <person name="Li L."/>
            <person name="Deng X."/>
            <person name="Kuang T."/>
            <person name="Xiang C."/>
            <person name="Zhu J.K."/>
            <person name="Oliver M.J."/>
            <person name="He Y."/>
        </authorList>
    </citation>
    <scope>NUCLEOTIDE SEQUENCE [LARGE SCALE GENOMIC DNA]</scope>
    <source>
        <strain evidence="2">cv. XS01</strain>
    </source>
</reference>
<evidence type="ECO:0000313" key="2">
    <source>
        <dbReference type="Proteomes" id="UP000250235"/>
    </source>
</evidence>
<protein>
    <submittedName>
        <fullName evidence="1">GDSL esterase/lipase-like</fullName>
    </submittedName>
</protein>
<evidence type="ECO:0000313" key="1">
    <source>
        <dbReference type="EMBL" id="KZV54120.1"/>
    </source>
</evidence>
<proteinExistence type="predicted"/>